<dbReference type="Gene3D" id="2.180.10.10">
    <property type="entry name" value="RHS repeat-associated core"/>
    <property type="match status" value="8"/>
</dbReference>
<sequence>MLLLTKIIKNLENTLFGKGWTFSFEAKCQLFDDGVIVDLPDGSSHIFRLENDRYIALSSHSQFTRNDDNTYVLTETDQSKYGFNEEGALIYIEDRYGNRTEVTYINGVITKLTDPVGRVYRIETNHKGHITKITNPNGDSVIYTYDDDGLLIFVANLVGGTTTYEYNSQGYLTKIIDPNGNVIQDIQYSSRKNYNDYVVTKCIDSYGGVWIYEYNSEKNQTKVIGQDGREWIYWYNEEMYITDIQNPDGSMSKTEYYETDENKLFADIKSTTDEYGNKTSYEVDSNGNITKITYSDGSEERFVYDQWNNCIIEVNEVGVHTYYCYDTDGIKLLKKIQRIDGKAIDGVTPENIYDVLSTIDYTDPNYIVVEYKYYSLLDAIQKFNCRLNGLLKSEINAEGEETVYTYDQYGNTATVTNAAGNTSHFTYDIMGNKTKEISPGGYEYRWRYDANGYVTREYYPDNGVVVSAYDLTGNLTQTVPQELYDPEKDFGNYYSGNEGTKYVYNSSGRLESVTDALGYKTDYLYDSYGNIVSEIRENSSIITYEYDNRDRIVKQWYNENKNSAKVLMKEIEYKTLPDGEHQITTYVYANDNDKIVQVTVNDNRGRKKEEYILEGDEKKALRQYTYNPDGTLAKETEADDSATYYFYDIQGNVTQKYIPTMKVNGKIYYTWIGYTYDRAGRLIKESIGSDFVENISPLSVPAITTYDIIYVYKDGLLIEQIEPSGLKTIYSYDSEGNIIRTQVGEGTVEDATAYITETTYDYRKNPLSISKFVRKGDLAGYDFGDKELAAITTSYQYDKEGRLVSETTPDGITTTYEYDAVGNLISVSKPVFNSEGIQTGIYTKKAEYNRDGHAVKITDSYGETTHYTYDNRGNLIKIVNPLGGVTLYQYDYTDRKIAEVSPKNYIEGKPISQMSRTEFRYDSTGKLAAQIDYVNENGTLKEVVTKTYFYDELGHVTRELDAYGNGAVYTYHPNGKIATEVSAIDAADETGQMTVFTYNVYNNLAKEERQGYTVNYTYDSMGNLVSVRDSLGDVISYSYDILGRKITETDGNGNVTTYTYNAFGNISSIKKPGDSSIDELTIFTQYDLNGRERIVYDTAGNRTEYKYDTLGNITAILEIDSANGEKLEKVYEYDLNSNLVRSIDEAGTITTVKYDALGRVKEESIHSDTLLTKVKTTVYEYDANGNCISKTDWLGNRTTYVYDERDRLIEEYDALNNLVSSNAYDYNGRLISKTDALNNTTYYSYDAAGNLSSVIDPMNAVTTYKYDSQNNLISTTDDMNNTTIYVYDGRNRMIGVYDAMSNYVSYEYDNANNLILQKDGNGNRIFYTFNVRNLEISRQDIGTEEKPILDAPKELYYYTPDGKISKKIDRNGRTTLYSYDGYGRLLSEIAGVDFKEYSYDAVGNLLTMTDISGTTSRTYDAEGRVLTKTVPTIGTVMYQYDIIMGAGEVKETAQTPDGVITETVYDAVGRIKKVGSYSIYNPYEYNDIVHYLYNSNGSRQATVYGDGTREDYFYDAAGRVTTIIHTDRYGNVLNLYSYTYDSVGNLTAETNNGQTTHYTYDANGRISSVTEPNGKITEYEYDQAGNRSVKREVFTGTEPITTYYTYDASNRLIIQENDLGDVIYYNYDANGNLISESGSITTVSGSALKWNVIDESENKPPETVSGSAIGFDVNKLVVGLTDENSTKDTVSGPAIKLVIPNKVNTIIDKTYQYDGFNRLIEYRQGDTRAYYTYNAEDYRVRKSVFSLDDVLDVLYFYEGDKVLLEADISGYITARNTYGTHLVSRTVNGNTYYYLYNSHGDVVMLIDTNTGLQAVTYRYDAFGTIINQTGYADNFITYAGYQYDKESGLYYVNSRYYNSDNGRFLTEDIYRGQLSDPLSLNRYTYCHNNPVRYTDPSGYGIFSTLLVSFAIGAVIGGVVEYTRQKITNKKGNVDWNAVAYEAVVGGVTGMIGGGLGASAAKTTAKTVAKTTAKSVAKNALKTGVTEAVMGFAADVGRQIIVDEKDIKEVDLGQAAKTAAVAGISGAVGYTIGEGIKRVGSNLKSKAGKHLDDAAKMIDDVIDKADESLENVAKKADLDSALKSRNNRPDLTAPANTTNGNSAGLTKPLNTTTDGNRLKMNLQYFAEGADEAAGSVTGRTADIGSVKGAKIYI</sequence>
<dbReference type="InterPro" id="IPR050708">
    <property type="entry name" value="T6SS_VgrG/RHS"/>
</dbReference>
<feature type="region of interest" description="Disordered" evidence="2">
    <location>
        <begin position="2079"/>
        <end position="2113"/>
    </location>
</feature>
<evidence type="ECO:0000256" key="3">
    <source>
        <dbReference type="SAM" id="Phobius"/>
    </source>
</evidence>
<dbReference type="NCBIfam" id="TIGR01643">
    <property type="entry name" value="YD_repeat_2x"/>
    <property type="match status" value="12"/>
</dbReference>
<dbReference type="PANTHER" id="PTHR32305">
    <property type="match status" value="1"/>
</dbReference>
<keyword evidence="3" id="KW-1133">Transmembrane helix</keyword>
<feature type="transmembrane region" description="Helical" evidence="3">
    <location>
        <begin position="1899"/>
        <end position="1919"/>
    </location>
</feature>
<organism evidence="5 6">
    <name type="scientific">Herbinix hemicellulosilytica</name>
    <dbReference type="NCBI Taxonomy" id="1564487"/>
    <lineage>
        <taxon>Bacteria</taxon>
        <taxon>Bacillati</taxon>
        <taxon>Bacillota</taxon>
        <taxon>Clostridia</taxon>
        <taxon>Lachnospirales</taxon>
        <taxon>Lachnospiraceae</taxon>
        <taxon>Herbinix</taxon>
    </lineage>
</organism>
<keyword evidence="6" id="KW-1185">Reference proteome</keyword>
<keyword evidence="3" id="KW-0812">Transmembrane</keyword>
<evidence type="ECO:0000313" key="5">
    <source>
        <dbReference type="EMBL" id="CRZ34850.1"/>
    </source>
</evidence>
<name>A0A0H5SIC6_HERHM</name>
<reference evidence="5 6" key="1">
    <citation type="submission" date="2015-06" db="EMBL/GenBank/DDBJ databases">
        <authorList>
            <person name="Wibberg Daniel"/>
        </authorList>
    </citation>
    <scope>NUCLEOTIDE SEQUENCE [LARGE SCALE GENOMIC DNA]</scope>
    <source>
        <strain evidence="5 6">T3/55T</strain>
    </source>
</reference>
<accession>A0A0H5SIC6</accession>
<dbReference type="NCBIfam" id="TIGR03696">
    <property type="entry name" value="Rhs_assc_core"/>
    <property type="match status" value="1"/>
</dbReference>
<protein>
    <recommendedName>
        <fullName evidence="4">Teneurin-like YD-shell domain-containing protein</fullName>
    </recommendedName>
</protein>
<evidence type="ECO:0000256" key="1">
    <source>
        <dbReference type="ARBA" id="ARBA00022737"/>
    </source>
</evidence>
<dbReference type="Pfam" id="PF25023">
    <property type="entry name" value="TEN_YD-shell"/>
    <property type="match status" value="3"/>
</dbReference>
<evidence type="ECO:0000256" key="2">
    <source>
        <dbReference type="SAM" id="MobiDB-lite"/>
    </source>
</evidence>
<feature type="domain" description="Teneurin-like YD-shell" evidence="4">
    <location>
        <begin position="915"/>
        <end position="1090"/>
    </location>
</feature>
<dbReference type="InterPro" id="IPR006530">
    <property type="entry name" value="YD"/>
</dbReference>
<keyword evidence="3" id="KW-0472">Membrane</keyword>
<dbReference type="PANTHER" id="PTHR32305:SF17">
    <property type="entry name" value="TRNA NUCLEASE WAPA"/>
    <property type="match status" value="1"/>
</dbReference>
<keyword evidence="1" id="KW-0677">Repeat</keyword>
<dbReference type="Proteomes" id="UP000236497">
    <property type="component" value="Unassembled WGS sequence"/>
</dbReference>
<feature type="domain" description="Teneurin-like YD-shell" evidence="4">
    <location>
        <begin position="77"/>
        <end position="184"/>
    </location>
</feature>
<evidence type="ECO:0000313" key="6">
    <source>
        <dbReference type="Proteomes" id="UP000236497"/>
    </source>
</evidence>
<dbReference type="EMBL" id="CVTD020000017">
    <property type="protein sequence ID" value="CRZ34850.1"/>
    <property type="molecule type" value="Genomic_DNA"/>
</dbReference>
<evidence type="ECO:0000259" key="4">
    <source>
        <dbReference type="Pfam" id="PF25023"/>
    </source>
</evidence>
<proteinExistence type="predicted"/>
<feature type="compositionally biased region" description="Polar residues" evidence="2">
    <location>
        <begin position="2093"/>
        <end position="2113"/>
    </location>
</feature>
<feature type="domain" description="Teneurin-like YD-shell" evidence="4">
    <location>
        <begin position="1781"/>
        <end position="1891"/>
    </location>
</feature>
<dbReference type="Gene3D" id="3.90.930.1">
    <property type="match status" value="1"/>
</dbReference>
<dbReference type="InterPro" id="IPR056823">
    <property type="entry name" value="TEN-like_YD-shell"/>
</dbReference>
<gene>
    <name evidence="5" type="ORF">HHT355_1649</name>
</gene>
<dbReference type="Pfam" id="PF05593">
    <property type="entry name" value="RHS_repeat"/>
    <property type="match status" value="10"/>
</dbReference>
<dbReference type="OrthoDB" id="9815752at2"/>
<dbReference type="InterPro" id="IPR031325">
    <property type="entry name" value="RHS_repeat"/>
</dbReference>
<dbReference type="InterPro" id="IPR022385">
    <property type="entry name" value="Rhs_assc_core"/>
</dbReference>